<accession>A5AWE8</accession>
<gene>
    <name evidence="1" type="ORF">VITISV_012347</name>
</gene>
<name>A5AWE8_VITVI</name>
<protein>
    <submittedName>
        <fullName evidence="1">Uncharacterized protein</fullName>
    </submittedName>
</protein>
<dbReference type="AlphaFoldDB" id="A5AWE8"/>
<evidence type="ECO:0000313" key="1">
    <source>
        <dbReference type="EMBL" id="CAN62913.1"/>
    </source>
</evidence>
<proteinExistence type="predicted"/>
<sequence>MAFTHFLPIGSVPRLSHRAENCEFTRLLTTSRLLEPSNIHHWLTKLHQCASPTLMREPKPCRGAHGLGLLLPLVRFSFIAPLHPDGNSHSFHPDISHPEFCLADVPPSPGISHPDPSVMLIRRTSVANDSDSPDSLARQILAIRRIHFRPRCSSDSSVVHTRCASGSPTVRAQCMLDLSAIPTLSSWGLNHQTSRLSLLSA</sequence>
<reference evidence="1" key="1">
    <citation type="journal article" date="2007" name="PLoS ONE">
        <title>The first genome sequence of an elite grapevine cultivar (Pinot noir Vitis vinifera L.): coping with a highly heterozygous genome.</title>
        <authorList>
            <person name="Velasco R."/>
            <person name="Zharkikh A."/>
            <person name="Troggio M."/>
            <person name="Cartwright D.A."/>
            <person name="Cestaro A."/>
            <person name="Pruss D."/>
            <person name="Pindo M."/>
            <person name="FitzGerald L.M."/>
            <person name="Vezzulli S."/>
            <person name="Reid J."/>
            <person name="Malacarne G."/>
            <person name="Iliev D."/>
            <person name="Coppola G."/>
            <person name="Wardell B."/>
            <person name="Micheletti D."/>
            <person name="Macalma T."/>
            <person name="Facci M."/>
            <person name="Mitchell J.T."/>
            <person name="Perazzolli M."/>
            <person name="Eldredge G."/>
            <person name="Gatto P."/>
            <person name="Oyzerski R."/>
            <person name="Moretto M."/>
            <person name="Gutin N."/>
            <person name="Stefanini M."/>
            <person name="Chen Y."/>
            <person name="Segala C."/>
            <person name="Davenport C."/>
            <person name="Dematte L."/>
            <person name="Mraz A."/>
            <person name="Battilana J."/>
            <person name="Stormo K."/>
            <person name="Costa F."/>
            <person name="Tao Q."/>
            <person name="Si-Ammour A."/>
            <person name="Harkins T."/>
            <person name="Lackey A."/>
            <person name="Perbost C."/>
            <person name="Taillon B."/>
            <person name="Stella A."/>
            <person name="Solovyev V."/>
            <person name="Fawcett J.A."/>
            <person name="Sterck L."/>
            <person name="Vandepoele K."/>
            <person name="Grando S.M."/>
            <person name="Toppo S."/>
            <person name="Moser C."/>
            <person name="Lanchbury J."/>
            <person name="Bogden R."/>
            <person name="Skolnick M."/>
            <person name="Sgaramella V."/>
            <person name="Bhatnagar S.K."/>
            <person name="Fontana P."/>
            <person name="Gutin A."/>
            <person name="Van de Peer Y."/>
            <person name="Salamini F."/>
            <person name="Viola R."/>
        </authorList>
    </citation>
    <scope>NUCLEOTIDE SEQUENCE</scope>
</reference>
<dbReference type="EMBL" id="AM438065">
    <property type="protein sequence ID" value="CAN62913.1"/>
    <property type="molecule type" value="Genomic_DNA"/>
</dbReference>
<organism evidence="1">
    <name type="scientific">Vitis vinifera</name>
    <name type="common">Grape</name>
    <dbReference type="NCBI Taxonomy" id="29760"/>
    <lineage>
        <taxon>Eukaryota</taxon>
        <taxon>Viridiplantae</taxon>
        <taxon>Streptophyta</taxon>
        <taxon>Embryophyta</taxon>
        <taxon>Tracheophyta</taxon>
        <taxon>Spermatophyta</taxon>
        <taxon>Magnoliopsida</taxon>
        <taxon>eudicotyledons</taxon>
        <taxon>Gunneridae</taxon>
        <taxon>Pentapetalae</taxon>
        <taxon>rosids</taxon>
        <taxon>Vitales</taxon>
        <taxon>Vitaceae</taxon>
        <taxon>Viteae</taxon>
        <taxon>Vitis</taxon>
    </lineage>
</organism>